<evidence type="ECO:0000256" key="2">
    <source>
        <dbReference type="ARBA" id="ARBA00022670"/>
    </source>
</evidence>
<dbReference type="Gene3D" id="3.40.395.10">
    <property type="entry name" value="Adenoviral Proteinase, Chain A"/>
    <property type="match status" value="1"/>
</dbReference>
<dbReference type="InterPro" id="IPR003653">
    <property type="entry name" value="Peptidase_C48_C"/>
</dbReference>
<feature type="domain" description="Ubiquitin-like protease family profile" evidence="7">
    <location>
        <begin position="966"/>
        <end position="1145"/>
    </location>
</feature>
<dbReference type="AlphaFoldDB" id="A0A316UCE8"/>
<evidence type="ECO:0000259" key="6">
    <source>
        <dbReference type="PROSITE" id="PS50222"/>
    </source>
</evidence>
<dbReference type="PROSITE" id="PS50222">
    <property type="entry name" value="EF_HAND_2"/>
    <property type="match status" value="1"/>
</dbReference>
<feature type="compositionally biased region" description="Low complexity" evidence="5">
    <location>
        <begin position="59"/>
        <end position="73"/>
    </location>
</feature>
<feature type="compositionally biased region" description="Low complexity" evidence="5">
    <location>
        <begin position="717"/>
        <end position="730"/>
    </location>
</feature>
<feature type="compositionally biased region" description="Acidic residues" evidence="5">
    <location>
        <begin position="1167"/>
        <end position="1188"/>
    </location>
</feature>
<dbReference type="Proteomes" id="UP000245942">
    <property type="component" value="Unassembled WGS sequence"/>
</dbReference>
<dbReference type="PROSITE" id="PS50600">
    <property type="entry name" value="ULP_PROTEASE"/>
    <property type="match status" value="1"/>
</dbReference>
<feature type="compositionally biased region" description="Polar residues" evidence="5">
    <location>
        <begin position="256"/>
        <end position="274"/>
    </location>
</feature>
<dbReference type="STRING" id="1684307.A0A316UCE8"/>
<evidence type="ECO:0000256" key="5">
    <source>
        <dbReference type="SAM" id="MobiDB-lite"/>
    </source>
</evidence>
<dbReference type="InterPro" id="IPR038765">
    <property type="entry name" value="Papain-like_cys_pep_sf"/>
</dbReference>
<name>A0A316UCE8_9BASI</name>
<feature type="region of interest" description="Disordered" evidence="5">
    <location>
        <begin position="1148"/>
        <end position="1211"/>
    </location>
</feature>
<feature type="region of interest" description="Disordered" evidence="5">
    <location>
        <begin position="59"/>
        <end position="504"/>
    </location>
</feature>
<dbReference type="InterPro" id="IPR002048">
    <property type="entry name" value="EF_hand_dom"/>
</dbReference>
<feature type="compositionally biased region" description="Low complexity" evidence="5">
    <location>
        <begin position="10"/>
        <end position="38"/>
    </location>
</feature>
<feature type="region of interest" description="Disordered" evidence="5">
    <location>
        <begin position="1"/>
        <end position="43"/>
    </location>
</feature>
<feature type="region of interest" description="Disordered" evidence="5">
    <location>
        <begin position="635"/>
        <end position="654"/>
    </location>
</feature>
<proteinExistence type="inferred from homology"/>
<dbReference type="EMBL" id="KZ819322">
    <property type="protein sequence ID" value="PWN22866.1"/>
    <property type="molecule type" value="Genomic_DNA"/>
</dbReference>
<feature type="compositionally biased region" description="Basic and acidic residues" evidence="5">
    <location>
        <begin position="204"/>
        <end position="217"/>
    </location>
</feature>
<feature type="domain" description="EF-hand" evidence="6">
    <location>
        <begin position="1101"/>
        <end position="1126"/>
    </location>
</feature>
<dbReference type="GO" id="GO:0016929">
    <property type="term" value="F:deSUMOylase activity"/>
    <property type="evidence" value="ECO:0007669"/>
    <property type="project" value="TreeGrafter"/>
</dbReference>
<dbReference type="OrthoDB" id="1939479at2759"/>
<comment type="similarity">
    <text evidence="1">Belongs to the peptidase C48 family.</text>
</comment>
<dbReference type="Pfam" id="PF02902">
    <property type="entry name" value="Peptidase_C48"/>
    <property type="match status" value="1"/>
</dbReference>
<evidence type="ECO:0000259" key="7">
    <source>
        <dbReference type="PROSITE" id="PS50600"/>
    </source>
</evidence>
<dbReference type="GO" id="GO:0016926">
    <property type="term" value="P:protein desumoylation"/>
    <property type="evidence" value="ECO:0007669"/>
    <property type="project" value="TreeGrafter"/>
</dbReference>
<keyword evidence="9" id="KW-1185">Reference proteome</keyword>
<dbReference type="GO" id="GO:0006508">
    <property type="term" value="P:proteolysis"/>
    <property type="evidence" value="ECO:0007669"/>
    <property type="project" value="UniProtKB-KW"/>
</dbReference>
<evidence type="ECO:0008006" key="10">
    <source>
        <dbReference type="Google" id="ProtNLM"/>
    </source>
</evidence>
<evidence type="ECO:0000256" key="4">
    <source>
        <dbReference type="ARBA" id="ARBA00022807"/>
    </source>
</evidence>
<evidence type="ECO:0000256" key="1">
    <source>
        <dbReference type="ARBA" id="ARBA00005234"/>
    </source>
</evidence>
<dbReference type="GeneID" id="37015787"/>
<dbReference type="GO" id="GO:0005509">
    <property type="term" value="F:calcium ion binding"/>
    <property type="evidence" value="ECO:0007669"/>
    <property type="project" value="InterPro"/>
</dbReference>
<keyword evidence="2" id="KW-0645">Protease</keyword>
<evidence type="ECO:0000313" key="8">
    <source>
        <dbReference type="EMBL" id="PWN22866.1"/>
    </source>
</evidence>
<feature type="compositionally biased region" description="Acidic residues" evidence="5">
    <location>
        <begin position="665"/>
        <end position="683"/>
    </location>
</feature>
<feature type="compositionally biased region" description="Basic and acidic residues" evidence="5">
    <location>
        <begin position="168"/>
        <end position="181"/>
    </location>
</feature>
<feature type="compositionally biased region" description="Acidic residues" evidence="5">
    <location>
        <begin position="699"/>
        <end position="710"/>
    </location>
</feature>
<gene>
    <name evidence="8" type="ORF">BCV69DRAFT_296838</name>
</gene>
<dbReference type="PANTHER" id="PTHR12606">
    <property type="entry name" value="SENTRIN/SUMO-SPECIFIC PROTEASE"/>
    <property type="match status" value="1"/>
</dbReference>
<evidence type="ECO:0000313" key="9">
    <source>
        <dbReference type="Proteomes" id="UP000245942"/>
    </source>
</evidence>
<feature type="region of interest" description="Disordered" evidence="5">
    <location>
        <begin position="665"/>
        <end position="756"/>
    </location>
</feature>
<accession>A0A316UCE8</accession>
<keyword evidence="3" id="KW-0378">Hydrolase</keyword>
<organism evidence="8 9">
    <name type="scientific">Pseudomicrostroma glucosiphilum</name>
    <dbReference type="NCBI Taxonomy" id="1684307"/>
    <lineage>
        <taxon>Eukaryota</taxon>
        <taxon>Fungi</taxon>
        <taxon>Dikarya</taxon>
        <taxon>Basidiomycota</taxon>
        <taxon>Ustilaginomycotina</taxon>
        <taxon>Exobasidiomycetes</taxon>
        <taxon>Microstromatales</taxon>
        <taxon>Microstromatales incertae sedis</taxon>
        <taxon>Pseudomicrostroma</taxon>
    </lineage>
</organism>
<dbReference type="GO" id="GO:0005634">
    <property type="term" value="C:nucleus"/>
    <property type="evidence" value="ECO:0007669"/>
    <property type="project" value="TreeGrafter"/>
</dbReference>
<dbReference type="RefSeq" id="XP_025350026.1">
    <property type="nucleotide sequence ID" value="XM_025494053.1"/>
</dbReference>
<sequence length="1233" mass="132959">MPSAKRANKAGPSNASSSSSSSAALRTSKSASTDSTASLPSPSKRVIASLRRFPSQLLSAFSSASPSTTSSSSKGKRKAEERERDVSTSTSSKGKARARDPPLDSPAPSSAVGVADESSSSPAQKRARIAAPEALGREESRRLLALLDSPARSERDWQMISVEEDEETKAAKRLQQDPAKDLEDDDEVAGLLGETGTKVNGEGSGKREPEPLPDRTAGEPQSADADATEPLNTSKEVNGVDKDQNVPDAAEDQESETAPNELGSTSAESASADISEQAADEPKKAEVTTSPKEADAGVQCDLPVTDAAGGESDAEARTESRHILPSQADVSMEEMVEEASAPISTATFPDLIATGDEPQIGTEAAKTDEEQAQVDELPTSMSEQERPEAADSILASGLPNGDVMTDPAPPEADETQPNSDPLKAATNLAEDSAGVEQAADAADPPSRNGDMLEGDQEAQRSDSNAPTLPSEDPAELQPDLQEASLPLSPPVVNGHVDPSPPLYPALPIVADLEIAQDVSSDSLSSPKKEEAGDLGLRVTSADALTEEIEPVENEMLEAEQPNFGQGIVDAVFTEHGQDAGLPGRAEAAAPGGEQEEAILIPAPSQEAETTPPPAENGVAEPTMELGEAEDIIVSSDTETDAPESNIPPLAGVEAGEGVILDGDELDEADEGEVEDEDIDELDEGSLLPTNPAVEVIDFTAEDSSDEEDEIVMPRPNASASSSTAFTRTPSNGLLRGPLSRGPRDAMSPVSNADSSVSDTIRALGRASLNPRSPSTASSMSAMFDAQRYHKPARKVTPSSHSAMAKRPHIFEASHKARVRGKAQKEIGALKVIFQKNAVWLSRKGFKTSEQLGGWLEYKKLLGERISTTTGPAREKTAVLQLLNNDGSDLERKLRRLLGKSATSDSRISIKPGKEQKRLRREALAKERLRRGILGRPPLPKTLTPEQEAQVAAVLSDYGWKVSVPGATASNRDVAMLRPGQWMNDETITFYMTMINQRSTRAEEERAKPNHEKRWNAFYRVHAFNSHFWAKIDQVGHSAVARWTRKIDVFSKDLILVPCNLGNSHWTCAAVNFRRKRIEYYDSMAGENRRVTSKLREYLKKEMADKKKDGVIDLNEFTDYFASDSSPQQRNGFDCGVFVCAALEQLSRRDPSHPSFDEDPPIVSLHSDDDEDEDTSDEEEEEEDDDDGDGYAPSGKKGRKRNRGDGYEWNFGQENMPYMRRRIIYEISQRALLD</sequence>
<dbReference type="PANTHER" id="PTHR12606:SF141">
    <property type="entry name" value="GH15225P-RELATED"/>
    <property type="match status" value="1"/>
</dbReference>
<reference evidence="8 9" key="1">
    <citation type="journal article" date="2018" name="Mol. Biol. Evol.">
        <title>Broad Genomic Sampling Reveals a Smut Pathogenic Ancestry of the Fungal Clade Ustilaginomycotina.</title>
        <authorList>
            <person name="Kijpornyongpan T."/>
            <person name="Mondo S.J."/>
            <person name="Barry K."/>
            <person name="Sandor L."/>
            <person name="Lee J."/>
            <person name="Lipzen A."/>
            <person name="Pangilinan J."/>
            <person name="LaButti K."/>
            <person name="Hainaut M."/>
            <person name="Henrissat B."/>
            <person name="Grigoriev I.V."/>
            <person name="Spatafora J.W."/>
            <person name="Aime M.C."/>
        </authorList>
    </citation>
    <scope>NUCLEOTIDE SEQUENCE [LARGE SCALE GENOMIC DNA]</scope>
    <source>
        <strain evidence="8 9">MCA 4718</strain>
    </source>
</reference>
<protein>
    <recommendedName>
        <fullName evidence="10">Ubiquitin-like protease family profile domain-containing protein</fullName>
    </recommendedName>
</protein>
<evidence type="ECO:0000256" key="3">
    <source>
        <dbReference type="ARBA" id="ARBA00022801"/>
    </source>
</evidence>
<dbReference type="SUPFAM" id="SSF54001">
    <property type="entry name" value="Cysteine proteinases"/>
    <property type="match status" value="1"/>
</dbReference>
<keyword evidence="4" id="KW-0788">Thiol protease</keyword>